<accession>A0A1J0KRJ2</accession>
<reference evidence="2" key="1">
    <citation type="submission" date="2014-10" db="EMBL/GenBank/DDBJ databases">
        <authorList>
            <person name="Kuske C.R."/>
            <person name="Challacombe J.F."/>
            <person name="Daligault H.E."/>
            <person name="Davenport K.W."/>
            <person name="Johnson S.L."/>
            <person name="Siddaramappa S."/>
            <person name="Petersen J.M."/>
        </authorList>
    </citation>
    <scope>NUCLEOTIDE SEQUENCE [LARGE SCALE GENOMIC DNA]</scope>
    <source>
        <strain evidence="2">CA97-1460</strain>
    </source>
</reference>
<keyword evidence="2" id="KW-1185">Reference proteome</keyword>
<sequence>MNILVIRGYSSENSFKQTIDVNNKKINLTVVHIGKPILVRKRLKQILSEHNFDNYDYIYVVSMSSCITSIIEERHFSKLCMITPFFLHSKSVRILLKSAPKDFFGCHILMLLNGFMGKFDSRIRVMLAELDIVTDNKYFEKGFENIQIITGLGHCLGEDGLLNIIREDLLAIAA</sequence>
<dbReference type="KEGG" id="frc:KX01_1103"/>
<organism evidence="1 2">
    <name type="scientific">Francisella frigiditurris</name>
    <dbReference type="NCBI Taxonomy" id="1542390"/>
    <lineage>
        <taxon>Bacteria</taxon>
        <taxon>Pseudomonadati</taxon>
        <taxon>Pseudomonadota</taxon>
        <taxon>Gammaproteobacteria</taxon>
        <taxon>Thiotrichales</taxon>
        <taxon>Francisellaceae</taxon>
        <taxon>Francisella</taxon>
    </lineage>
</organism>
<dbReference type="OrthoDB" id="5604508at2"/>
<evidence type="ECO:0000313" key="1">
    <source>
        <dbReference type="EMBL" id="APC96323.1"/>
    </source>
</evidence>
<gene>
    <name evidence="1" type="ORF">KX01_1103</name>
</gene>
<evidence type="ECO:0000313" key="2">
    <source>
        <dbReference type="Proteomes" id="UP000182521"/>
    </source>
</evidence>
<dbReference type="STRING" id="1542390.KX01_1103"/>
<protein>
    <submittedName>
        <fullName evidence="1">Uncharacterized protein</fullName>
    </submittedName>
</protein>
<dbReference type="Proteomes" id="UP000182521">
    <property type="component" value="Chromosome"/>
</dbReference>
<dbReference type="EMBL" id="CP009654">
    <property type="protein sequence ID" value="APC96323.1"/>
    <property type="molecule type" value="Genomic_DNA"/>
</dbReference>
<dbReference type="RefSeq" id="WP_071664025.1">
    <property type="nucleotide sequence ID" value="NZ_CP009654.1"/>
</dbReference>
<name>A0A1J0KRJ2_9GAMM</name>
<proteinExistence type="predicted"/>
<dbReference type="AlphaFoldDB" id="A0A1J0KRJ2"/>